<feature type="compositionally biased region" description="Low complexity" evidence="1">
    <location>
        <begin position="14"/>
        <end position="29"/>
    </location>
</feature>
<dbReference type="EMBL" id="PYSW02000027">
    <property type="protein sequence ID" value="KAG2381322.1"/>
    <property type="molecule type" value="Genomic_DNA"/>
</dbReference>
<feature type="compositionally biased region" description="Polar residues" evidence="1">
    <location>
        <begin position="162"/>
        <end position="171"/>
    </location>
</feature>
<feature type="region of interest" description="Disordered" evidence="1">
    <location>
        <begin position="162"/>
        <end position="230"/>
    </location>
</feature>
<organism evidence="2 3">
    <name type="scientific">Naegleria lovaniensis</name>
    <name type="common">Amoeba</name>
    <dbReference type="NCBI Taxonomy" id="51637"/>
    <lineage>
        <taxon>Eukaryota</taxon>
        <taxon>Discoba</taxon>
        <taxon>Heterolobosea</taxon>
        <taxon>Tetramitia</taxon>
        <taxon>Eutetramitia</taxon>
        <taxon>Vahlkampfiidae</taxon>
        <taxon>Naegleria</taxon>
    </lineage>
</organism>
<keyword evidence="3" id="KW-1185">Reference proteome</keyword>
<accession>A0AA88GN27</accession>
<feature type="compositionally biased region" description="Basic and acidic residues" evidence="1">
    <location>
        <begin position="461"/>
        <end position="479"/>
    </location>
</feature>
<feature type="compositionally biased region" description="Acidic residues" evidence="1">
    <location>
        <begin position="112"/>
        <end position="125"/>
    </location>
</feature>
<sequence>MKKNASNKRVSDGPQSASSQPKAAPSSSSVMGNDPYSMMKKSGSFNVKGGMNASLFGSIFQKVNTALDSNIAKENTATQKTQAELSSKQEYSFPQHAFNERIPISKNQTIEETVDESSSDEEDDSMDRIKTLDEFEDFSGSDKEDYSPNVVIVNNTNLKSQFGQPIVTNRPNNNYTNSVASNNNPSKNSSPSTVSKPETNSQVIHNKNLSSNSKQQQQTSSTYHAPLATSSSIHDLEDVEFSDYEDHVSHSAQDEDDSVVIEEEEIVEPEKSSIIEEVSMHEHQEDEEFSDFEAPHEDSFNEEFEDFQGSDNESLDDFNPDEYDDFESEDTVPAAAKPISSNVSSSKIISIPTLSQQQITQPVPQMVTTSKSITNNIEVKHEPKKEDLPPSTTAIITNVKQVPLLSVESSLKQETQMNIETQKTTPPALNKQASTIDVRQATLLTEVKSPKLQEVVSNKDTSPKESSKEVAKSLHEKSTETIQPKPTVVNDKANSQLPVQQTEPLVMELPSSRSVCIGTDLHQKAAKSSETTTQTDSSLFRTQTLPPTDSTLPFQQPPPQPHMYSPYFVPYSYQYYYPPPVHVFRQPQFADVYAKRFDLSHHPFNSYQSAMNLTKLSAEQVSQPLKQDSTALFHSPNANTNNTNKIPKEILKPYVPQTKEIFQRSEKVDQQYKTLRNSLSSYVESNHVGKSHVREQHERNSYNIRRELDEIKHILKSTKEDLSHLLYSSNTRPHFESGSSNNMTPSSPFDVNNHPSCSHEHRPRGYTTLEKTKAFMHQCNPYATINSNNPFHNSHPQQENPSVVQ</sequence>
<feature type="region of interest" description="Disordered" evidence="1">
    <location>
        <begin position="280"/>
        <end position="343"/>
    </location>
</feature>
<gene>
    <name evidence="2" type="ORF">C9374_006311</name>
</gene>
<feature type="region of interest" description="Disordered" evidence="1">
    <location>
        <begin position="106"/>
        <end position="147"/>
    </location>
</feature>
<protein>
    <submittedName>
        <fullName evidence="2">Uncharacterized protein</fullName>
    </submittedName>
</protein>
<name>A0AA88GN27_NAELO</name>
<dbReference type="Proteomes" id="UP000816034">
    <property type="component" value="Unassembled WGS sequence"/>
</dbReference>
<proteinExistence type="predicted"/>
<feature type="compositionally biased region" description="Low complexity" evidence="1">
    <location>
        <begin position="206"/>
        <end position="222"/>
    </location>
</feature>
<dbReference type="GeneID" id="68098765"/>
<dbReference type="RefSeq" id="XP_044547002.1">
    <property type="nucleotide sequence ID" value="XM_044696158.1"/>
</dbReference>
<dbReference type="AlphaFoldDB" id="A0AA88GN27"/>
<feature type="region of interest" description="Disordered" evidence="1">
    <location>
        <begin position="786"/>
        <end position="805"/>
    </location>
</feature>
<feature type="compositionally biased region" description="Polar residues" evidence="1">
    <location>
        <begin position="526"/>
        <end position="554"/>
    </location>
</feature>
<feature type="region of interest" description="Disordered" evidence="1">
    <location>
        <begin position="454"/>
        <end position="488"/>
    </location>
</feature>
<comment type="caution">
    <text evidence="2">The sequence shown here is derived from an EMBL/GenBank/DDBJ whole genome shotgun (WGS) entry which is preliminary data.</text>
</comment>
<feature type="region of interest" description="Disordered" evidence="1">
    <location>
        <begin position="1"/>
        <end position="42"/>
    </location>
</feature>
<feature type="compositionally biased region" description="Acidic residues" evidence="1">
    <location>
        <begin position="300"/>
        <end position="330"/>
    </location>
</feature>
<evidence type="ECO:0000256" key="1">
    <source>
        <dbReference type="SAM" id="MobiDB-lite"/>
    </source>
</evidence>
<evidence type="ECO:0000313" key="2">
    <source>
        <dbReference type="EMBL" id="KAG2381322.1"/>
    </source>
</evidence>
<feature type="compositionally biased region" description="Low complexity" evidence="1">
    <location>
        <begin position="172"/>
        <end position="196"/>
    </location>
</feature>
<reference evidence="2 3" key="1">
    <citation type="journal article" date="2018" name="BMC Genomics">
        <title>The genome of Naegleria lovaniensis, the basis for a comparative approach to unravel pathogenicity factors of the human pathogenic amoeba N. fowleri.</title>
        <authorList>
            <person name="Liechti N."/>
            <person name="Schurch N."/>
            <person name="Bruggmann R."/>
            <person name="Wittwer M."/>
        </authorList>
    </citation>
    <scope>NUCLEOTIDE SEQUENCE [LARGE SCALE GENOMIC DNA]</scope>
    <source>
        <strain evidence="2 3">ATCC 30569</strain>
    </source>
</reference>
<evidence type="ECO:0000313" key="3">
    <source>
        <dbReference type="Proteomes" id="UP000816034"/>
    </source>
</evidence>
<feature type="region of interest" description="Disordered" evidence="1">
    <location>
        <begin position="524"/>
        <end position="559"/>
    </location>
</feature>